<dbReference type="GO" id="GO:0046872">
    <property type="term" value="F:metal ion binding"/>
    <property type="evidence" value="ECO:0007669"/>
    <property type="project" value="UniProtKB-KW"/>
</dbReference>
<dbReference type="InterPro" id="IPR036388">
    <property type="entry name" value="WH-like_DNA-bd_sf"/>
</dbReference>
<comment type="cofactor">
    <cofactor evidence="1">
        <name>Zn(2+)</name>
        <dbReference type="ChEBI" id="CHEBI:29105"/>
    </cofactor>
    <text evidence="1">Binds 1 zinc ion per subunit.</text>
</comment>
<keyword evidence="1" id="KW-0862">Zinc</keyword>
<dbReference type="Gene3D" id="1.10.10.10">
    <property type="entry name" value="Winged helix-like DNA-binding domain superfamily/Winged helix DNA-binding domain"/>
    <property type="match status" value="1"/>
</dbReference>
<evidence type="ECO:0000256" key="1">
    <source>
        <dbReference type="PIRSR" id="PIRSR602481-1"/>
    </source>
</evidence>
<protein>
    <recommendedName>
        <fullName evidence="5">Transcriptional repressor</fullName>
    </recommendedName>
</protein>
<dbReference type="Proteomes" id="UP000178794">
    <property type="component" value="Unassembled WGS sequence"/>
</dbReference>
<gene>
    <name evidence="3" type="ORF">A3C89_03040</name>
</gene>
<sequence>MRTNTWGEHILEVLKKAHTMTLAELGKKIPAADQSTLFRNLEQFVKEGSVRKIVINQRTSAYELVKKSHEHDHFVCDSCEEVSPIAMPRPKGFAKIRDVVVRGLCAPCDKKGR</sequence>
<dbReference type="InterPro" id="IPR036390">
    <property type="entry name" value="WH_DNA-bd_sf"/>
</dbReference>
<dbReference type="EMBL" id="MFLF01000017">
    <property type="protein sequence ID" value="OGG59297.1"/>
    <property type="molecule type" value="Genomic_DNA"/>
</dbReference>
<reference evidence="3 4" key="1">
    <citation type="journal article" date="2016" name="Nat. Commun.">
        <title>Thousands of microbial genomes shed light on interconnected biogeochemical processes in an aquifer system.</title>
        <authorList>
            <person name="Anantharaman K."/>
            <person name="Brown C.T."/>
            <person name="Hug L.A."/>
            <person name="Sharon I."/>
            <person name="Castelle C.J."/>
            <person name="Probst A.J."/>
            <person name="Thomas B.C."/>
            <person name="Singh A."/>
            <person name="Wilkins M.J."/>
            <person name="Karaoz U."/>
            <person name="Brodie E.L."/>
            <person name="Williams K.H."/>
            <person name="Hubbard S.S."/>
            <person name="Banfield J.F."/>
        </authorList>
    </citation>
    <scope>NUCLEOTIDE SEQUENCE [LARGE SCALE GENOMIC DNA]</scope>
</reference>
<comment type="cofactor">
    <cofactor evidence="2">
        <name>Mn(2+)</name>
        <dbReference type="ChEBI" id="CHEBI:29035"/>
    </cofactor>
    <cofactor evidence="2">
        <name>Fe(2+)</name>
        <dbReference type="ChEBI" id="CHEBI:29033"/>
    </cofactor>
    <text evidence="2">Binds 1 Mn(2+) or Fe(2+) ion per subunit.</text>
</comment>
<proteinExistence type="predicted"/>
<organism evidence="3 4">
    <name type="scientific">Candidatus Kaiserbacteria bacterium RIFCSPHIGHO2_02_FULL_50_50</name>
    <dbReference type="NCBI Taxonomy" id="1798492"/>
    <lineage>
        <taxon>Bacteria</taxon>
        <taxon>Candidatus Kaiseribacteriota</taxon>
    </lineage>
</organism>
<dbReference type="SUPFAM" id="SSF46785">
    <property type="entry name" value="Winged helix' DNA-binding domain"/>
    <property type="match status" value="1"/>
</dbReference>
<dbReference type="Pfam" id="PF01475">
    <property type="entry name" value="FUR"/>
    <property type="match status" value="1"/>
</dbReference>
<feature type="binding site" evidence="1">
    <location>
        <position position="76"/>
    </location>
    <ligand>
        <name>Zn(2+)</name>
        <dbReference type="ChEBI" id="CHEBI:29105"/>
    </ligand>
</feature>
<evidence type="ECO:0000256" key="2">
    <source>
        <dbReference type="PIRSR" id="PIRSR602481-2"/>
    </source>
</evidence>
<feature type="binding site" evidence="2">
    <location>
        <position position="72"/>
    </location>
    <ligand>
        <name>Fe cation</name>
        <dbReference type="ChEBI" id="CHEBI:24875"/>
    </ligand>
</feature>
<dbReference type="STRING" id="1798492.A3C89_03040"/>
<dbReference type="AlphaFoldDB" id="A0A1F6DD94"/>
<keyword evidence="1" id="KW-0479">Metal-binding</keyword>
<dbReference type="InterPro" id="IPR002481">
    <property type="entry name" value="FUR"/>
</dbReference>
<feature type="binding site" evidence="1">
    <location>
        <position position="79"/>
    </location>
    <ligand>
        <name>Zn(2+)</name>
        <dbReference type="ChEBI" id="CHEBI:29105"/>
    </ligand>
</feature>
<evidence type="ECO:0000313" key="3">
    <source>
        <dbReference type="EMBL" id="OGG59297.1"/>
    </source>
</evidence>
<keyword evidence="2" id="KW-0408">Iron</keyword>
<dbReference type="GO" id="GO:0003700">
    <property type="term" value="F:DNA-binding transcription factor activity"/>
    <property type="evidence" value="ECO:0007669"/>
    <property type="project" value="InterPro"/>
</dbReference>
<accession>A0A1F6DD94</accession>
<comment type="caution">
    <text evidence="3">The sequence shown here is derived from an EMBL/GenBank/DDBJ whole genome shotgun (WGS) entry which is preliminary data.</text>
</comment>
<evidence type="ECO:0000313" key="4">
    <source>
        <dbReference type="Proteomes" id="UP000178794"/>
    </source>
</evidence>
<name>A0A1F6DD94_9BACT</name>
<evidence type="ECO:0008006" key="5">
    <source>
        <dbReference type="Google" id="ProtNLM"/>
    </source>
</evidence>